<keyword evidence="14" id="KW-1185">Reference proteome</keyword>
<dbReference type="GO" id="GO:0005524">
    <property type="term" value="F:ATP binding"/>
    <property type="evidence" value="ECO:0007669"/>
    <property type="project" value="UniProtKB-KW"/>
</dbReference>
<feature type="transmembrane region" description="Helical" evidence="10">
    <location>
        <begin position="141"/>
        <end position="158"/>
    </location>
</feature>
<evidence type="ECO:0000256" key="8">
    <source>
        <dbReference type="ARBA" id="ARBA00022989"/>
    </source>
</evidence>
<keyword evidence="7 13" id="KW-0067">ATP-binding</keyword>
<dbReference type="Pfam" id="PF00005">
    <property type="entry name" value="ABC_tran"/>
    <property type="match status" value="1"/>
</dbReference>
<feature type="transmembrane region" description="Helical" evidence="10">
    <location>
        <begin position="59"/>
        <end position="80"/>
    </location>
</feature>
<dbReference type="PROSITE" id="PS50893">
    <property type="entry name" value="ABC_TRANSPORTER_2"/>
    <property type="match status" value="1"/>
</dbReference>
<keyword evidence="8 10" id="KW-1133">Transmembrane helix</keyword>
<dbReference type="Gene3D" id="3.40.50.300">
    <property type="entry name" value="P-loop containing nucleotide triphosphate hydrolases"/>
    <property type="match status" value="1"/>
</dbReference>
<gene>
    <name evidence="13" type="ORF">BJ969_005852</name>
</gene>
<organism evidence="13 14">
    <name type="scientific">Saccharopolyspora gloriosae</name>
    <dbReference type="NCBI Taxonomy" id="455344"/>
    <lineage>
        <taxon>Bacteria</taxon>
        <taxon>Bacillati</taxon>
        <taxon>Actinomycetota</taxon>
        <taxon>Actinomycetes</taxon>
        <taxon>Pseudonocardiales</taxon>
        <taxon>Pseudonocardiaceae</taxon>
        <taxon>Saccharopolyspora</taxon>
    </lineage>
</organism>
<reference evidence="13 14" key="1">
    <citation type="submission" date="2020-08" db="EMBL/GenBank/DDBJ databases">
        <title>Sequencing the genomes of 1000 actinobacteria strains.</title>
        <authorList>
            <person name="Klenk H.-P."/>
        </authorList>
    </citation>
    <scope>NUCLEOTIDE SEQUENCE [LARGE SCALE GENOMIC DNA]</scope>
    <source>
        <strain evidence="13 14">DSM 45582</strain>
    </source>
</reference>
<keyword evidence="6" id="KW-0547">Nucleotide-binding</keyword>
<keyword evidence="9 10" id="KW-0472">Membrane</keyword>
<dbReference type="InterPro" id="IPR039421">
    <property type="entry name" value="Type_1_exporter"/>
</dbReference>
<evidence type="ECO:0000256" key="7">
    <source>
        <dbReference type="ARBA" id="ARBA00022840"/>
    </source>
</evidence>
<dbReference type="SUPFAM" id="SSF52540">
    <property type="entry name" value="P-loop containing nucleoside triphosphate hydrolases"/>
    <property type="match status" value="1"/>
</dbReference>
<feature type="transmembrane region" description="Helical" evidence="10">
    <location>
        <begin position="245"/>
        <end position="268"/>
    </location>
</feature>
<comment type="caution">
    <text evidence="13">The sequence shown here is derived from an EMBL/GenBank/DDBJ whole genome shotgun (WGS) entry which is preliminary data.</text>
</comment>
<keyword evidence="3" id="KW-1003">Cell membrane</keyword>
<evidence type="ECO:0000256" key="6">
    <source>
        <dbReference type="ARBA" id="ARBA00022741"/>
    </source>
</evidence>
<evidence type="ECO:0000256" key="2">
    <source>
        <dbReference type="ARBA" id="ARBA00022448"/>
    </source>
</evidence>
<keyword evidence="4" id="KW-0997">Cell inner membrane</keyword>
<evidence type="ECO:0000313" key="13">
    <source>
        <dbReference type="EMBL" id="MBB5072764.1"/>
    </source>
</evidence>
<dbReference type="InterPro" id="IPR003439">
    <property type="entry name" value="ABC_transporter-like_ATP-bd"/>
</dbReference>
<proteinExistence type="predicted"/>
<feature type="transmembrane region" description="Helical" evidence="10">
    <location>
        <begin position="280"/>
        <end position="304"/>
    </location>
</feature>
<evidence type="ECO:0000256" key="9">
    <source>
        <dbReference type="ARBA" id="ARBA00023136"/>
    </source>
</evidence>
<dbReference type="InterPro" id="IPR003593">
    <property type="entry name" value="AAA+_ATPase"/>
</dbReference>
<dbReference type="GO" id="GO:0016887">
    <property type="term" value="F:ATP hydrolysis activity"/>
    <property type="evidence" value="ECO:0007669"/>
    <property type="project" value="InterPro"/>
</dbReference>
<dbReference type="Proteomes" id="UP000580474">
    <property type="component" value="Unassembled WGS sequence"/>
</dbReference>
<dbReference type="CDD" id="cd07346">
    <property type="entry name" value="ABC_6TM_exporters"/>
    <property type="match status" value="1"/>
</dbReference>
<dbReference type="InterPro" id="IPR027417">
    <property type="entry name" value="P-loop_NTPase"/>
</dbReference>
<feature type="transmembrane region" description="Helical" evidence="10">
    <location>
        <begin position="164"/>
        <end position="185"/>
    </location>
</feature>
<keyword evidence="5 10" id="KW-0812">Transmembrane</keyword>
<dbReference type="InterPro" id="IPR011527">
    <property type="entry name" value="ABC1_TM_dom"/>
</dbReference>
<accession>A0A840NMI7</accession>
<protein>
    <submittedName>
        <fullName evidence="13">ATP-binding cassette subfamily C protein</fullName>
    </submittedName>
</protein>
<sequence>MSLPLADRTEVLRWLRRTGAAHRREFTLVMLLFGLTTVVGLIGPQLLGRLVDSVSAGTAAWRVDALAGGFLAVLVVHALLARAARLRAAVFGESVLAEVREDVVARALRLPLGTVEDAGTGDLLSRSTADVDRLDFTVREAAPELTAAVLTIALTVVAMLLTSPLLACGMLVAVPLLVAVSRWYFPRAATTISRMLRDWAGVQSSIHETVRGARTIDSLRLTERRRAHNDEVLERAIDGERRHRTLLSVFLPTLELAYVLPIAAILLIGGWSYQAGWAELGTVTTVVLYAATLSAPLAELFAWLEEMQLGHAALTRILGVPDSPPDRAPQDPAPRGAGHDLVLRDVRFSYRAGREVLHGIDLRVPAGERLVIVGPSGAGKSTIGRLIAGVSVPDSGSVAFGDVEITAMPTARTRREVVLLTQEHHVFTASLRDNLSLPEAREWRDAELLDALGTVGAADWAARLPDGLDTIIGSGGHPVPAAVAQQLALARVVLADPHTLVLDEATSLLDGDSSRELERSLSTLLAGRTVIAIAHRLHTARTADRVAVVDGGRVVELGAHRDLLAADGSYAALHRAAFGE</sequence>
<dbReference type="PANTHER" id="PTHR43394">
    <property type="entry name" value="ATP-DEPENDENT PERMEASE MDL1, MITOCHONDRIAL"/>
    <property type="match status" value="1"/>
</dbReference>
<dbReference type="EMBL" id="JACHIV010000001">
    <property type="protein sequence ID" value="MBB5072764.1"/>
    <property type="molecule type" value="Genomic_DNA"/>
</dbReference>
<dbReference type="AlphaFoldDB" id="A0A840NMI7"/>
<dbReference type="SMART" id="SM00382">
    <property type="entry name" value="AAA"/>
    <property type="match status" value="1"/>
</dbReference>
<evidence type="ECO:0000259" key="11">
    <source>
        <dbReference type="PROSITE" id="PS50893"/>
    </source>
</evidence>
<evidence type="ECO:0000313" key="14">
    <source>
        <dbReference type="Proteomes" id="UP000580474"/>
    </source>
</evidence>
<feature type="domain" description="ABC transmembrane type-1" evidence="12">
    <location>
        <begin position="28"/>
        <end position="309"/>
    </location>
</feature>
<dbReference type="Gene3D" id="1.20.1560.10">
    <property type="entry name" value="ABC transporter type 1, transmembrane domain"/>
    <property type="match status" value="1"/>
</dbReference>
<name>A0A840NMI7_9PSEU</name>
<dbReference type="PANTHER" id="PTHR43394:SF1">
    <property type="entry name" value="ATP-BINDING CASSETTE SUB-FAMILY B MEMBER 10, MITOCHONDRIAL"/>
    <property type="match status" value="1"/>
</dbReference>
<dbReference type="Pfam" id="PF00664">
    <property type="entry name" value="ABC_membrane"/>
    <property type="match status" value="1"/>
</dbReference>
<dbReference type="InterPro" id="IPR036640">
    <property type="entry name" value="ABC1_TM_sf"/>
</dbReference>
<dbReference type="GO" id="GO:0015421">
    <property type="term" value="F:ABC-type oligopeptide transporter activity"/>
    <property type="evidence" value="ECO:0007669"/>
    <property type="project" value="TreeGrafter"/>
</dbReference>
<dbReference type="SUPFAM" id="SSF90123">
    <property type="entry name" value="ABC transporter transmembrane region"/>
    <property type="match status" value="1"/>
</dbReference>
<keyword evidence="2" id="KW-0813">Transport</keyword>
<evidence type="ECO:0000259" key="12">
    <source>
        <dbReference type="PROSITE" id="PS50929"/>
    </source>
</evidence>
<feature type="transmembrane region" description="Helical" evidence="10">
    <location>
        <begin position="26"/>
        <end position="47"/>
    </location>
</feature>
<evidence type="ECO:0000256" key="3">
    <source>
        <dbReference type="ARBA" id="ARBA00022475"/>
    </source>
</evidence>
<feature type="domain" description="ABC transporter" evidence="11">
    <location>
        <begin position="341"/>
        <end position="576"/>
    </location>
</feature>
<evidence type="ECO:0000256" key="1">
    <source>
        <dbReference type="ARBA" id="ARBA00004651"/>
    </source>
</evidence>
<dbReference type="GO" id="GO:0005886">
    <property type="term" value="C:plasma membrane"/>
    <property type="evidence" value="ECO:0007669"/>
    <property type="project" value="UniProtKB-SubCell"/>
</dbReference>
<evidence type="ECO:0000256" key="10">
    <source>
        <dbReference type="SAM" id="Phobius"/>
    </source>
</evidence>
<comment type="subcellular location">
    <subcellularLocation>
        <location evidence="1">Cell membrane</location>
        <topology evidence="1">Multi-pass membrane protein</topology>
    </subcellularLocation>
</comment>
<dbReference type="FunFam" id="3.40.50.300:FF:001001">
    <property type="entry name" value="Multidrug ABC transporter ATP-binding protein"/>
    <property type="match status" value="1"/>
</dbReference>
<evidence type="ECO:0000256" key="5">
    <source>
        <dbReference type="ARBA" id="ARBA00022692"/>
    </source>
</evidence>
<dbReference type="PROSITE" id="PS50929">
    <property type="entry name" value="ABC_TM1F"/>
    <property type="match status" value="1"/>
</dbReference>
<evidence type="ECO:0000256" key="4">
    <source>
        <dbReference type="ARBA" id="ARBA00022519"/>
    </source>
</evidence>
<dbReference type="RefSeq" id="WP_343071657.1">
    <property type="nucleotide sequence ID" value="NZ_JACHIV010000001.1"/>
</dbReference>